<evidence type="ECO:0000313" key="4">
    <source>
        <dbReference type="Proteomes" id="UP000655225"/>
    </source>
</evidence>
<proteinExistence type="inferred from homology"/>
<dbReference type="Pfam" id="PF03676">
    <property type="entry name" value="PHAF1"/>
    <property type="match status" value="1"/>
</dbReference>
<dbReference type="OrthoDB" id="411211at2759"/>
<name>A0A835DM62_TETSI</name>
<dbReference type="AlphaFoldDB" id="A0A835DM62"/>
<comment type="caution">
    <text evidence="3">The sequence shown here is derived from an EMBL/GenBank/DDBJ whole genome shotgun (WGS) entry which is preliminary data.</text>
</comment>
<keyword evidence="2" id="KW-0812">Transmembrane</keyword>
<evidence type="ECO:0000256" key="1">
    <source>
        <dbReference type="ARBA" id="ARBA00024339"/>
    </source>
</evidence>
<dbReference type="InterPro" id="IPR039156">
    <property type="entry name" value="PHAF1/BROMI"/>
</dbReference>
<keyword evidence="4" id="KW-1185">Reference proteome</keyword>
<keyword evidence="2" id="KW-0472">Membrane</keyword>
<dbReference type="PANTHER" id="PTHR13465">
    <property type="entry name" value="UPF0183 PROTEIN"/>
    <property type="match status" value="1"/>
</dbReference>
<evidence type="ECO:0000313" key="3">
    <source>
        <dbReference type="EMBL" id="KAF8405317.1"/>
    </source>
</evidence>
<dbReference type="EMBL" id="JABCRI010000006">
    <property type="protein sequence ID" value="KAF8405317.1"/>
    <property type="molecule type" value="Genomic_DNA"/>
</dbReference>
<evidence type="ECO:0000256" key="2">
    <source>
        <dbReference type="SAM" id="Phobius"/>
    </source>
</evidence>
<reference evidence="3 4" key="1">
    <citation type="submission" date="2020-04" db="EMBL/GenBank/DDBJ databases">
        <title>Plant Genome Project.</title>
        <authorList>
            <person name="Zhang R.-G."/>
        </authorList>
    </citation>
    <scope>NUCLEOTIDE SEQUENCE [LARGE SCALE GENOMIC DNA]</scope>
    <source>
        <strain evidence="3">YNK0</strain>
        <tissue evidence="3">Leaf</tissue>
    </source>
</reference>
<feature type="transmembrane region" description="Helical" evidence="2">
    <location>
        <begin position="123"/>
        <end position="144"/>
    </location>
</feature>
<sequence>MLQRPRRRCEGTAMGAIVLDLRPGLGLGPFTLGNRLNTKEYPISVRFENFGHSRMPICEAFVQIEQQPNIYDVVHVKYLDEEPLKLDVVISFPDHGFHLRFDPWSQRLRLIEVFDVKRLQMRYATSLIGGPSTLATFVAVYALFGPTFPGIYDQDRGVYTLFYPGLSFAFPIPSQYVDCFHDREAELPLEFPDGTTPVTCRVSIYDSSTDSKVGVGSLMSKASAPPLPAGSLYMEEIHVKLGEELRFTVGGQHIPFGASPQDVWTELGRPCGIHQKQVDQMVIHSASDPRPRTTLSCDYFYNFFTRGLDILFDGQTHKIKKFVLHTNYPGHADFNSYIKCNFVIYGSVFGEPFQEGNIPKHCITPSTKWEQVKEILGDCGRAAIQTQGSTNNPFGSTFVYGYQNVAFEVMKNGYIATVTLFQSS</sequence>
<accession>A0A835DM62</accession>
<dbReference type="InterPro" id="IPR005373">
    <property type="entry name" value="PHAF1"/>
</dbReference>
<gene>
    <name evidence="3" type="ORF">HHK36_010221</name>
</gene>
<protein>
    <submittedName>
        <fullName evidence="3">Uncharacterized protein</fullName>
    </submittedName>
</protein>
<dbReference type="PANTHER" id="PTHR13465:SF2">
    <property type="entry name" value="PHAGOSOME ASSEMBLY FACTOR 1"/>
    <property type="match status" value="1"/>
</dbReference>
<comment type="similarity">
    <text evidence="1">Belongs to the PHAF1 family.</text>
</comment>
<keyword evidence="2" id="KW-1133">Transmembrane helix</keyword>
<organism evidence="3 4">
    <name type="scientific">Tetracentron sinense</name>
    <name type="common">Spur-leaf</name>
    <dbReference type="NCBI Taxonomy" id="13715"/>
    <lineage>
        <taxon>Eukaryota</taxon>
        <taxon>Viridiplantae</taxon>
        <taxon>Streptophyta</taxon>
        <taxon>Embryophyta</taxon>
        <taxon>Tracheophyta</taxon>
        <taxon>Spermatophyta</taxon>
        <taxon>Magnoliopsida</taxon>
        <taxon>Trochodendrales</taxon>
        <taxon>Trochodendraceae</taxon>
        <taxon>Tetracentron</taxon>
    </lineage>
</organism>
<dbReference type="OMA" id="YRKNDQK"/>
<dbReference type="Proteomes" id="UP000655225">
    <property type="component" value="Unassembled WGS sequence"/>
</dbReference>